<keyword evidence="12" id="KW-0862">Zinc</keyword>
<keyword evidence="8 10" id="KW-0479">Metal-binding</keyword>
<dbReference type="PROSITE" id="PS01085">
    <property type="entry name" value="RIBUL_P_3_EPIMER_1"/>
    <property type="match status" value="1"/>
</dbReference>
<dbReference type="PATRIC" id="fig|1618.3.peg.2398"/>
<dbReference type="FunFam" id="3.20.20.70:FF:000004">
    <property type="entry name" value="Ribulose-phosphate 3-epimerase"/>
    <property type="match status" value="1"/>
</dbReference>
<feature type="binding site" evidence="10 12">
    <location>
        <position position="52"/>
    </location>
    <ligand>
        <name>a divalent metal cation</name>
        <dbReference type="ChEBI" id="CHEBI:60240"/>
    </ligand>
</feature>
<keyword evidence="12" id="KW-0170">Cobalt</keyword>
<feature type="binding site" evidence="10 12">
    <location>
        <position position="161"/>
    </location>
    <ligand>
        <name>a divalent metal cation</name>
        <dbReference type="ChEBI" id="CHEBI:60240"/>
    </ligand>
</feature>
<dbReference type="GO" id="GO:0005737">
    <property type="term" value="C:cytoplasm"/>
    <property type="evidence" value="ECO:0007669"/>
    <property type="project" value="UniProtKB-ARBA"/>
</dbReference>
<comment type="cofactor">
    <cofactor evidence="2">
        <name>Mn(2+)</name>
        <dbReference type="ChEBI" id="CHEBI:29035"/>
    </cofactor>
</comment>
<feature type="binding site" evidence="10 13">
    <location>
        <position position="52"/>
    </location>
    <ligand>
        <name>substrate</name>
    </ligand>
</feature>
<evidence type="ECO:0000256" key="1">
    <source>
        <dbReference type="ARBA" id="ARBA00001782"/>
    </source>
</evidence>
<dbReference type="InterPro" id="IPR011060">
    <property type="entry name" value="RibuloseP-bd_barrel"/>
</dbReference>
<dbReference type="GO" id="GO:0004750">
    <property type="term" value="F:D-ribulose-phosphate 3-epimerase activity"/>
    <property type="evidence" value="ECO:0007669"/>
    <property type="project" value="UniProtKB-UniRule"/>
</dbReference>
<evidence type="ECO:0000256" key="13">
    <source>
        <dbReference type="PIRSR" id="PIRSR001461-3"/>
    </source>
</evidence>
<dbReference type="Pfam" id="PF00834">
    <property type="entry name" value="Ribul_P_3_epim"/>
    <property type="match status" value="1"/>
</dbReference>
<sequence length="203" mass="22930">MNVKHDLNKLSQDRIERVHIDIMDGNFVPNLAFTPEFVKRLNETTSFFLDCHLMVENPEKWVDHFEKSGADLITIHVESTPHIHRVLQQIKETGKKVGIAVNPGTTLQSIAWLFPLVDQVLIMTVNPGFGGQKFIFEMVGKIKELNKLKKHFNYKFDIEVDGGINVKTGRLCLDAGANILVAGSYVFSGESISEQINNLRQLV</sequence>
<feature type="active site" description="Proton acceptor" evidence="10 11">
    <location>
        <position position="21"/>
    </location>
</feature>
<keyword evidence="9 10" id="KW-0413">Isomerase</keyword>
<reference evidence="14 15" key="1">
    <citation type="journal article" date="2015" name="Genome Announc.">
        <title>Expanding the biotechnology potential of lactobacilli through comparative genomics of 213 strains and associated genera.</title>
        <authorList>
            <person name="Sun Z."/>
            <person name="Harris H.M."/>
            <person name="McCann A."/>
            <person name="Guo C."/>
            <person name="Argimon S."/>
            <person name="Zhang W."/>
            <person name="Yang X."/>
            <person name="Jeffery I.B."/>
            <person name="Cooney J.C."/>
            <person name="Kagawa T.F."/>
            <person name="Liu W."/>
            <person name="Song Y."/>
            <person name="Salvetti E."/>
            <person name="Wrobel A."/>
            <person name="Rasinkangas P."/>
            <person name="Parkhill J."/>
            <person name="Rea M.C."/>
            <person name="O'Sullivan O."/>
            <person name="Ritari J."/>
            <person name="Douillard F.P."/>
            <person name="Paul Ross R."/>
            <person name="Yang R."/>
            <person name="Briner A.E."/>
            <person name="Felis G.E."/>
            <person name="de Vos W.M."/>
            <person name="Barrangou R."/>
            <person name="Klaenhammer T.R."/>
            <person name="Caufield P.W."/>
            <person name="Cui Y."/>
            <person name="Zhang H."/>
            <person name="O'Toole P.W."/>
        </authorList>
    </citation>
    <scope>NUCLEOTIDE SEQUENCE [LARGE SCALE GENOMIC DNA]</scope>
    <source>
        <strain evidence="14 15">ATCC 27304</strain>
    </source>
</reference>
<dbReference type="PANTHER" id="PTHR11749">
    <property type="entry name" value="RIBULOSE-5-PHOSPHATE-3-EPIMERASE"/>
    <property type="match status" value="1"/>
</dbReference>
<comment type="cofactor">
    <cofactor evidence="4">
        <name>Zn(2+)</name>
        <dbReference type="ChEBI" id="CHEBI:29105"/>
    </cofactor>
</comment>
<dbReference type="NCBIfam" id="TIGR01163">
    <property type="entry name" value="rpe"/>
    <property type="match status" value="1"/>
</dbReference>
<feature type="binding site" evidence="13">
    <location>
        <position position="163"/>
    </location>
    <ligand>
        <name>substrate</name>
    </ligand>
</feature>
<evidence type="ECO:0000256" key="5">
    <source>
        <dbReference type="ARBA" id="ARBA00001954"/>
    </source>
</evidence>
<dbReference type="InterPro" id="IPR026019">
    <property type="entry name" value="Ribul_P_3_epim"/>
</dbReference>
<evidence type="ECO:0000256" key="4">
    <source>
        <dbReference type="ARBA" id="ARBA00001947"/>
    </source>
</evidence>
<name>A0A0R2FNF9_9LACO</name>
<dbReference type="GO" id="GO:0019323">
    <property type="term" value="P:pentose catabolic process"/>
    <property type="evidence" value="ECO:0007669"/>
    <property type="project" value="UniProtKB-UniRule"/>
</dbReference>
<accession>A0A0R2FNF9</accession>
<organism evidence="14 15">
    <name type="scientific">Liquorilactobacillus mali</name>
    <dbReference type="NCBI Taxonomy" id="1618"/>
    <lineage>
        <taxon>Bacteria</taxon>
        <taxon>Bacillati</taxon>
        <taxon>Bacillota</taxon>
        <taxon>Bacilli</taxon>
        <taxon>Lactobacillales</taxon>
        <taxon>Lactobacillaceae</taxon>
        <taxon>Liquorilactobacillus</taxon>
    </lineage>
</organism>
<dbReference type="InterPro" id="IPR013785">
    <property type="entry name" value="Aldolase_TIM"/>
</dbReference>
<evidence type="ECO:0000256" key="2">
    <source>
        <dbReference type="ARBA" id="ARBA00001936"/>
    </source>
</evidence>
<dbReference type="HAMAP" id="MF_02227">
    <property type="entry name" value="RPE"/>
    <property type="match status" value="1"/>
</dbReference>
<evidence type="ECO:0000256" key="6">
    <source>
        <dbReference type="ARBA" id="ARBA00009541"/>
    </source>
</evidence>
<dbReference type="EMBL" id="JQAR01000009">
    <property type="protein sequence ID" value="KRN30082.1"/>
    <property type="molecule type" value="Genomic_DNA"/>
</dbReference>
<comment type="similarity">
    <text evidence="6 10">Belongs to the ribulose-phosphate 3-epimerase family.</text>
</comment>
<keyword evidence="12" id="KW-0464">Manganese</keyword>
<dbReference type="EC" id="5.1.3.1" evidence="7 10"/>
<evidence type="ECO:0000256" key="3">
    <source>
        <dbReference type="ARBA" id="ARBA00001941"/>
    </source>
</evidence>
<dbReference type="GO" id="GO:0046872">
    <property type="term" value="F:metal ion binding"/>
    <property type="evidence" value="ECO:0007669"/>
    <property type="project" value="UniProtKB-UniRule"/>
</dbReference>
<comment type="pathway">
    <text evidence="10">Carbohydrate degradation.</text>
</comment>
<evidence type="ECO:0000256" key="8">
    <source>
        <dbReference type="ARBA" id="ARBA00022723"/>
    </source>
</evidence>
<dbReference type="STRING" id="1618.IV36_GL002334"/>
<dbReference type="InterPro" id="IPR000056">
    <property type="entry name" value="Ribul_P_3_epim-like"/>
</dbReference>
<dbReference type="PIRSF" id="PIRSF001461">
    <property type="entry name" value="RPE"/>
    <property type="match status" value="1"/>
</dbReference>
<dbReference type="NCBIfam" id="NF004076">
    <property type="entry name" value="PRK05581.1-4"/>
    <property type="match status" value="1"/>
</dbReference>
<comment type="cofactor">
    <cofactor evidence="10 12">
        <name>a divalent metal cation</name>
        <dbReference type="ChEBI" id="CHEBI:60240"/>
    </cofactor>
    <text evidence="10 12">Binds 1 divalent metal cation per subunit.</text>
</comment>
<dbReference type="CDD" id="cd00429">
    <property type="entry name" value="RPE"/>
    <property type="match status" value="1"/>
</dbReference>
<comment type="cofactor">
    <cofactor evidence="3">
        <name>Co(2+)</name>
        <dbReference type="ChEBI" id="CHEBI:48828"/>
    </cofactor>
</comment>
<dbReference type="Gene3D" id="3.20.20.70">
    <property type="entry name" value="Aldolase class I"/>
    <property type="match status" value="1"/>
</dbReference>
<feature type="active site" description="Proton donor" evidence="10 11">
    <location>
        <position position="161"/>
    </location>
</feature>
<feature type="binding site" evidence="10 12">
    <location>
        <position position="19"/>
    </location>
    <ligand>
        <name>a divalent metal cation</name>
        <dbReference type="ChEBI" id="CHEBI:60240"/>
    </ligand>
</feature>
<comment type="catalytic activity">
    <reaction evidence="1 10">
        <text>D-ribulose 5-phosphate = D-xylulose 5-phosphate</text>
        <dbReference type="Rhea" id="RHEA:13677"/>
        <dbReference type="ChEBI" id="CHEBI:57737"/>
        <dbReference type="ChEBI" id="CHEBI:58121"/>
        <dbReference type="EC" id="5.1.3.1"/>
    </reaction>
</comment>
<dbReference type="GO" id="GO:0006098">
    <property type="term" value="P:pentose-phosphate shunt"/>
    <property type="evidence" value="ECO:0007669"/>
    <property type="project" value="UniProtKB-UniRule"/>
</dbReference>
<feature type="binding site" evidence="10 13">
    <location>
        <begin position="128"/>
        <end position="131"/>
    </location>
    <ligand>
        <name>substrate</name>
    </ligand>
</feature>
<evidence type="ECO:0000256" key="11">
    <source>
        <dbReference type="PIRSR" id="PIRSR001461-1"/>
    </source>
</evidence>
<protein>
    <recommendedName>
        <fullName evidence="7 10">Ribulose-phosphate 3-epimerase</fullName>
        <ecNumber evidence="7 10">5.1.3.1</ecNumber>
    </recommendedName>
</protein>
<evidence type="ECO:0000313" key="14">
    <source>
        <dbReference type="EMBL" id="KRN30082.1"/>
    </source>
</evidence>
<comment type="caution">
    <text evidence="10">Lacks conserved residue(s) required for the propagation of feature annotation.</text>
</comment>
<feature type="binding site" evidence="10 12">
    <location>
        <position position="21"/>
    </location>
    <ligand>
        <name>a divalent metal cation</name>
        <dbReference type="ChEBI" id="CHEBI:60240"/>
    </ligand>
</feature>
<gene>
    <name evidence="10" type="primary">rpe</name>
    <name evidence="14" type="ORF">IV36_GL002334</name>
</gene>
<proteinExistence type="inferred from homology"/>
<evidence type="ECO:0000313" key="15">
    <source>
        <dbReference type="Proteomes" id="UP000051727"/>
    </source>
</evidence>
<dbReference type="SUPFAM" id="SSF51366">
    <property type="entry name" value="Ribulose-phoshate binding barrel"/>
    <property type="match status" value="1"/>
</dbReference>
<evidence type="ECO:0000256" key="7">
    <source>
        <dbReference type="ARBA" id="ARBA00013188"/>
    </source>
</evidence>
<dbReference type="AlphaFoldDB" id="A0A0R2FNF9"/>
<comment type="caution">
    <text evidence="14">The sequence shown here is derived from an EMBL/GenBank/DDBJ whole genome shotgun (WGS) entry which is preliminary data.</text>
</comment>
<dbReference type="Proteomes" id="UP000051727">
    <property type="component" value="Unassembled WGS sequence"/>
</dbReference>
<feature type="binding site" evidence="10">
    <location>
        <begin position="161"/>
        <end position="163"/>
    </location>
    <ligand>
        <name>substrate</name>
    </ligand>
</feature>
<comment type="function">
    <text evidence="10">Catalyzes the reversible epimerization of D-ribulose 5-phosphate to D-xylulose 5-phosphate.</text>
</comment>
<evidence type="ECO:0000256" key="10">
    <source>
        <dbReference type="HAMAP-Rule" id="MF_02227"/>
    </source>
</evidence>
<feature type="binding site" evidence="10 13">
    <location>
        <begin position="183"/>
        <end position="184"/>
    </location>
    <ligand>
        <name>substrate</name>
    </ligand>
</feature>
<comment type="cofactor">
    <cofactor evidence="5">
        <name>Fe(2+)</name>
        <dbReference type="ChEBI" id="CHEBI:29033"/>
    </cofactor>
</comment>
<evidence type="ECO:0000256" key="12">
    <source>
        <dbReference type="PIRSR" id="PIRSR001461-2"/>
    </source>
</evidence>
<dbReference type="PROSITE" id="PS01086">
    <property type="entry name" value="RIBUL_P_3_EPIMER_2"/>
    <property type="match status" value="1"/>
</dbReference>
<keyword evidence="10" id="KW-0119">Carbohydrate metabolism</keyword>
<evidence type="ECO:0000256" key="9">
    <source>
        <dbReference type="ARBA" id="ARBA00023235"/>
    </source>
</evidence>